<evidence type="ECO:0000313" key="3">
    <source>
        <dbReference type="Proteomes" id="UP000823860"/>
    </source>
</evidence>
<accession>A0A9D2HSX4</accession>
<dbReference type="AlphaFoldDB" id="A0A9D2HSX4"/>
<reference evidence="2" key="1">
    <citation type="journal article" date="2021" name="PeerJ">
        <title>Extensive microbial diversity within the chicken gut microbiome revealed by metagenomics and culture.</title>
        <authorList>
            <person name="Gilroy R."/>
            <person name="Ravi A."/>
            <person name="Getino M."/>
            <person name="Pursley I."/>
            <person name="Horton D.L."/>
            <person name="Alikhan N.F."/>
            <person name="Baker D."/>
            <person name="Gharbi K."/>
            <person name="Hall N."/>
            <person name="Watson M."/>
            <person name="Adriaenssens E.M."/>
            <person name="Foster-Nyarko E."/>
            <person name="Jarju S."/>
            <person name="Secka A."/>
            <person name="Antonio M."/>
            <person name="Oren A."/>
            <person name="Chaudhuri R.R."/>
            <person name="La Ragione R."/>
            <person name="Hildebrand F."/>
            <person name="Pallen M.J."/>
        </authorList>
    </citation>
    <scope>NUCLEOTIDE SEQUENCE</scope>
    <source>
        <strain evidence="2">ChiHecec1B25-7008</strain>
    </source>
</reference>
<proteinExistence type="predicted"/>
<comment type="caution">
    <text evidence="2">The sequence shown here is derived from an EMBL/GenBank/DDBJ whole genome shotgun (WGS) entry which is preliminary data.</text>
</comment>
<organism evidence="2 3">
    <name type="scientific">Candidatus Bacteroides intestinavium</name>
    <dbReference type="NCBI Taxonomy" id="2838469"/>
    <lineage>
        <taxon>Bacteria</taxon>
        <taxon>Pseudomonadati</taxon>
        <taxon>Bacteroidota</taxon>
        <taxon>Bacteroidia</taxon>
        <taxon>Bacteroidales</taxon>
        <taxon>Bacteroidaceae</taxon>
        <taxon>Bacteroides</taxon>
    </lineage>
</organism>
<reference evidence="2" key="2">
    <citation type="submission" date="2021-04" db="EMBL/GenBank/DDBJ databases">
        <authorList>
            <person name="Gilroy R."/>
        </authorList>
    </citation>
    <scope>NUCLEOTIDE SEQUENCE</scope>
    <source>
        <strain evidence="2">ChiHecec1B25-7008</strain>
    </source>
</reference>
<evidence type="ECO:0000256" key="1">
    <source>
        <dbReference type="SAM" id="SignalP"/>
    </source>
</evidence>
<evidence type="ECO:0000313" key="2">
    <source>
        <dbReference type="EMBL" id="HJA83801.1"/>
    </source>
</evidence>
<sequence length="215" mass="24546">MKKLIISLLLLPLALAVSAQEARTLFTHMPDSLCPLLSAVNRADCIDFLDSKMRAQVTNTFGGKSEMTILTPDYIRMQLTSRNTWQMKVLPLTDSTRVICTVSTAYAPAPDSHIRFYDTDWHPLPTADYLETLPAMSDFLLPPSDTSNVYRQHNARRQADLLLLDASLAADSTTLTFRLSTPRYMEKEAADELKPFIRRHITYVWQRGKFRPRRP</sequence>
<dbReference type="InterPro" id="IPR021670">
    <property type="entry name" value="DUF3256"/>
</dbReference>
<dbReference type="SUPFAM" id="SSF160925">
    <property type="entry name" value="PG1388-like"/>
    <property type="match status" value="1"/>
</dbReference>
<dbReference type="EMBL" id="DWZE01000085">
    <property type="protein sequence ID" value="HJA83801.1"/>
    <property type="molecule type" value="Genomic_DNA"/>
</dbReference>
<feature type="signal peptide" evidence="1">
    <location>
        <begin position="1"/>
        <end position="19"/>
    </location>
</feature>
<dbReference type="Pfam" id="PF11644">
    <property type="entry name" value="DUF3256"/>
    <property type="match status" value="1"/>
</dbReference>
<gene>
    <name evidence="2" type="ORF">H9785_07530</name>
</gene>
<feature type="chain" id="PRO_5039358183" evidence="1">
    <location>
        <begin position="20"/>
        <end position="215"/>
    </location>
</feature>
<protein>
    <submittedName>
        <fullName evidence="2">DUF3256 family protein</fullName>
    </submittedName>
</protein>
<keyword evidence="1" id="KW-0732">Signal</keyword>
<dbReference type="Proteomes" id="UP000823860">
    <property type="component" value="Unassembled WGS sequence"/>
</dbReference>
<name>A0A9D2HSX4_9BACE</name>